<dbReference type="Gene3D" id="3.40.720.10">
    <property type="entry name" value="Alkaline Phosphatase, subunit A"/>
    <property type="match status" value="2"/>
</dbReference>
<evidence type="ECO:0000313" key="9">
    <source>
        <dbReference type="EMBL" id="RED89090.1"/>
    </source>
</evidence>
<gene>
    <name evidence="9" type="ORF">DFP98_10161</name>
</gene>
<dbReference type="SUPFAM" id="SSF53649">
    <property type="entry name" value="Alkaline phosphatase-like"/>
    <property type="match status" value="1"/>
</dbReference>
<dbReference type="PANTHER" id="PTHR31209">
    <property type="entry name" value="COFACTOR-INDEPENDENT PHOSPHOGLYCERATE MUTASE"/>
    <property type="match status" value="1"/>
</dbReference>
<dbReference type="InterPro" id="IPR023665">
    <property type="entry name" value="ApgAM_prokaryotes"/>
</dbReference>
<comment type="caution">
    <text evidence="9">The sequence shown here is derived from an EMBL/GenBank/DDBJ whole genome shotgun (WGS) entry which is preliminary data.</text>
</comment>
<feature type="region of interest" description="Disordered" evidence="7">
    <location>
        <begin position="160"/>
        <end position="182"/>
    </location>
</feature>
<comment type="catalytic activity">
    <reaction evidence="1">
        <text>(2R)-2-phosphoglycerate = (2R)-3-phosphoglycerate</text>
        <dbReference type="Rhea" id="RHEA:15901"/>
        <dbReference type="ChEBI" id="CHEBI:58272"/>
        <dbReference type="ChEBI" id="CHEBI:58289"/>
        <dbReference type="EC" id="5.4.2.12"/>
    </reaction>
</comment>
<dbReference type="CDD" id="cd16011">
    <property type="entry name" value="iPGM_like"/>
    <property type="match status" value="1"/>
</dbReference>
<organism evidence="9 10">
    <name type="scientific">Cohnella phaseoli</name>
    <dbReference type="NCBI Taxonomy" id="456490"/>
    <lineage>
        <taxon>Bacteria</taxon>
        <taxon>Bacillati</taxon>
        <taxon>Bacillota</taxon>
        <taxon>Bacilli</taxon>
        <taxon>Bacillales</taxon>
        <taxon>Paenibacillaceae</taxon>
        <taxon>Cohnella</taxon>
    </lineage>
</organism>
<evidence type="ECO:0000256" key="5">
    <source>
        <dbReference type="ARBA" id="ARBA00023152"/>
    </source>
</evidence>
<name>A0A3D9KR04_9BACL</name>
<evidence type="ECO:0000259" key="8">
    <source>
        <dbReference type="Pfam" id="PF01676"/>
    </source>
</evidence>
<dbReference type="NCBIfam" id="TIGR00306">
    <property type="entry name" value="apgM"/>
    <property type="match status" value="1"/>
</dbReference>
<dbReference type="OrthoDB" id="9804453at2"/>
<keyword evidence="5" id="KW-0324">Glycolysis</keyword>
<proteinExistence type="inferred from homology"/>
<dbReference type="InterPro" id="IPR006124">
    <property type="entry name" value="Metalloenzyme"/>
</dbReference>
<evidence type="ECO:0000256" key="3">
    <source>
        <dbReference type="ARBA" id="ARBA00004921"/>
    </source>
</evidence>
<feature type="domain" description="Metalloenzyme" evidence="8">
    <location>
        <begin position="5"/>
        <end position="391"/>
    </location>
</feature>
<keyword evidence="10" id="KW-1185">Reference proteome</keyword>
<evidence type="ECO:0000313" key="10">
    <source>
        <dbReference type="Proteomes" id="UP000256977"/>
    </source>
</evidence>
<dbReference type="GO" id="GO:0046872">
    <property type="term" value="F:metal ion binding"/>
    <property type="evidence" value="ECO:0007669"/>
    <property type="project" value="InterPro"/>
</dbReference>
<evidence type="ECO:0000256" key="6">
    <source>
        <dbReference type="ARBA" id="ARBA00023235"/>
    </source>
</evidence>
<comment type="function">
    <text evidence="2">Catalyzes the interconversion of 2-phosphoglycerate and 3-phosphoglycerate.</text>
</comment>
<evidence type="ECO:0000256" key="2">
    <source>
        <dbReference type="ARBA" id="ARBA00002315"/>
    </source>
</evidence>
<dbReference type="GO" id="GO:0004619">
    <property type="term" value="F:phosphoglycerate mutase activity"/>
    <property type="evidence" value="ECO:0007669"/>
    <property type="project" value="UniProtKB-EC"/>
</dbReference>
<sequence length="412" mass="44654">MLHRKVIIAIADGIGDRPIAELDDKTPLEYADTPNLDRVASAGINGMMDPIAPGIPVGTDMGHLILFGYEPQDYPGRGPIEALGVGMEVQPGDIVLRCNYATVDSSGIVLDRRAGRIREGTDRIAETISGIEIDGVTFYLKSATEHRAVLVLRGTGLSDRIGDSDPKAPNDGSPYHKVKPLDDSDEAKRTAAVLNRFLQEAHRLLSRHPVNEARVQRGEKPANFILTRGVGRMTELTPISERLNIRGSCIAGESTVLGVAKLAGFKPVTDSRMTANMDTDIELKAELALRELADCDLVLVHMKAPDLKGHDNEPLEKAKAVELFDRLVGLLLRDMPEDAYLALAADHSTPCEVGEHSGEPVPIAICGPGIRKDRVLHYNECDGGYGGLGRLSGMDFVRTLHDLMGRVKKKGN</sequence>
<dbReference type="GO" id="GO:0006096">
    <property type="term" value="P:glycolytic process"/>
    <property type="evidence" value="ECO:0007669"/>
    <property type="project" value="UniProtKB-KW"/>
</dbReference>
<dbReference type="EMBL" id="QRDZ01000001">
    <property type="protein sequence ID" value="RED89090.1"/>
    <property type="molecule type" value="Genomic_DNA"/>
</dbReference>
<dbReference type="Pfam" id="PF10143">
    <property type="entry name" value="PhosphMutase"/>
    <property type="match status" value="1"/>
</dbReference>
<keyword evidence="6" id="KW-0413">Isomerase</keyword>
<evidence type="ECO:0000256" key="7">
    <source>
        <dbReference type="SAM" id="MobiDB-lite"/>
    </source>
</evidence>
<dbReference type="HAMAP" id="MF_01402_A">
    <property type="entry name" value="ApgM_A"/>
    <property type="match status" value="1"/>
</dbReference>
<dbReference type="InterPro" id="IPR017850">
    <property type="entry name" value="Alkaline_phosphatase_core_sf"/>
</dbReference>
<accession>A0A3D9KR04</accession>
<evidence type="ECO:0000256" key="4">
    <source>
        <dbReference type="ARBA" id="ARBA00005524"/>
    </source>
</evidence>
<dbReference type="PIRSF" id="PIRSF006392">
    <property type="entry name" value="IPGAM_arch"/>
    <property type="match status" value="1"/>
</dbReference>
<comment type="pathway">
    <text evidence="3">Carbohydrate degradation.</text>
</comment>
<evidence type="ECO:0000256" key="1">
    <source>
        <dbReference type="ARBA" id="ARBA00000370"/>
    </source>
</evidence>
<dbReference type="PANTHER" id="PTHR31209:SF0">
    <property type="entry name" value="METALLOENZYME DOMAIN-CONTAINING PROTEIN"/>
    <property type="match status" value="1"/>
</dbReference>
<comment type="similarity">
    <text evidence="4">Belongs to the BPG-independent phosphoglycerate mutase family. A-PGAM subfamily.</text>
</comment>
<dbReference type="AlphaFoldDB" id="A0A3D9KR04"/>
<reference evidence="9 10" key="1">
    <citation type="submission" date="2018-07" db="EMBL/GenBank/DDBJ databases">
        <title>Genomic Encyclopedia of Type Strains, Phase III (KMG-III): the genomes of soil and plant-associated and newly described type strains.</title>
        <authorList>
            <person name="Whitman W."/>
        </authorList>
    </citation>
    <scope>NUCLEOTIDE SEQUENCE [LARGE SCALE GENOMIC DNA]</scope>
    <source>
        <strain evidence="9 10">CECT 7287</strain>
    </source>
</reference>
<protein>
    <submittedName>
        <fullName evidence="9">2,3-bisphosphoglycerate-independent phosphoglycerate mutase</fullName>
    </submittedName>
</protein>
<dbReference type="RefSeq" id="WP_116058560.1">
    <property type="nucleotide sequence ID" value="NZ_QRDZ01000001.1"/>
</dbReference>
<dbReference type="InterPro" id="IPR004456">
    <property type="entry name" value="Pglycerate_mutase_ApgM"/>
</dbReference>
<dbReference type="Proteomes" id="UP000256977">
    <property type="component" value="Unassembled WGS sequence"/>
</dbReference>
<dbReference type="Pfam" id="PF01676">
    <property type="entry name" value="Metalloenzyme"/>
    <property type="match status" value="1"/>
</dbReference>